<dbReference type="Proteomes" id="UP001157974">
    <property type="component" value="Unassembled WGS sequence"/>
</dbReference>
<reference evidence="1 2" key="1">
    <citation type="journal article" date="2023" name="Nat. Commun.">
        <title>Origin of minicircular mitochondrial genomes in red algae.</title>
        <authorList>
            <person name="Lee Y."/>
            <person name="Cho C.H."/>
            <person name="Lee Y.M."/>
            <person name="Park S.I."/>
            <person name="Yang J.H."/>
            <person name="West J.A."/>
            <person name="Bhattacharya D."/>
            <person name="Yoon H.S."/>
        </authorList>
    </citation>
    <scope>NUCLEOTIDE SEQUENCE [LARGE SCALE GENOMIC DNA]</scope>
    <source>
        <strain evidence="1 2">CCMP1338</strain>
        <tissue evidence="1">Whole cell</tissue>
    </source>
</reference>
<keyword evidence="2" id="KW-1185">Reference proteome</keyword>
<comment type="caution">
    <text evidence="1">The sequence shown here is derived from an EMBL/GenBank/DDBJ whole genome shotgun (WGS) entry which is preliminary data.</text>
</comment>
<organism evidence="1 2">
    <name type="scientific">Rhodosorus marinus</name>
    <dbReference type="NCBI Taxonomy" id="101924"/>
    <lineage>
        <taxon>Eukaryota</taxon>
        <taxon>Rhodophyta</taxon>
        <taxon>Stylonematophyceae</taxon>
        <taxon>Stylonematales</taxon>
        <taxon>Stylonemataceae</taxon>
        <taxon>Rhodosorus</taxon>
    </lineage>
</organism>
<protein>
    <recommendedName>
        <fullName evidence="3">Reverse transcriptase Ty1/copia-type domain-containing protein</fullName>
    </recommendedName>
</protein>
<accession>A0AAV8ULU1</accession>
<evidence type="ECO:0000313" key="2">
    <source>
        <dbReference type="Proteomes" id="UP001157974"/>
    </source>
</evidence>
<dbReference type="EMBL" id="JAMWBK010000007">
    <property type="protein sequence ID" value="KAJ8903468.1"/>
    <property type="molecule type" value="Genomic_DNA"/>
</dbReference>
<evidence type="ECO:0000313" key="1">
    <source>
        <dbReference type="EMBL" id="KAJ8903468.1"/>
    </source>
</evidence>
<dbReference type="AlphaFoldDB" id="A0AAV8ULU1"/>
<proteinExistence type="predicted"/>
<name>A0AAV8ULU1_9RHOD</name>
<evidence type="ECO:0008006" key="3">
    <source>
        <dbReference type="Google" id="ProtNLM"/>
    </source>
</evidence>
<gene>
    <name evidence="1" type="ORF">NDN08_004575</name>
</gene>
<sequence length="128" mass="14730">MDSCAFLNGHVLILLYVDDLIITGPEDEIRKAESVLKSLYETRELGGIVSYLGVQFERNFGDSIMLMHQKPCVDKLLTKYGLEENILSAVRALAMRMHIPKREDWVVARRILKYFFEGHTRVLVWSSA</sequence>